<dbReference type="CTD" id="9947633"/>
<dbReference type="AlphaFoldDB" id="A0A1S0UKM4"/>
<dbReference type="KEGG" id="loa:LOAG_16974"/>
<dbReference type="GeneID" id="9947633"/>
<organism evidence="1">
    <name type="scientific">Loa loa</name>
    <name type="common">Eye worm</name>
    <name type="synonym">Filaria loa</name>
    <dbReference type="NCBI Taxonomy" id="7209"/>
    <lineage>
        <taxon>Eukaryota</taxon>
        <taxon>Metazoa</taxon>
        <taxon>Ecdysozoa</taxon>
        <taxon>Nematoda</taxon>
        <taxon>Chromadorea</taxon>
        <taxon>Rhabditida</taxon>
        <taxon>Spirurina</taxon>
        <taxon>Spiruromorpha</taxon>
        <taxon>Filarioidea</taxon>
        <taxon>Onchocercidae</taxon>
        <taxon>Loa</taxon>
    </lineage>
</organism>
<sequence>MASQYNESENANFNHINNGLDMPKEQPMKVESNDCSVELATCKPKKCVENCSVLCNGNSVVEQLIDINSDSPIVGQEMATSEDDSENEVFHAIPVKKQNNDGLNSVPKDDEPLLILTDDHAKNCEATSVTVIPQLSLPNALQNDDVYAKFFAALFRK</sequence>
<evidence type="ECO:0000313" key="1">
    <source>
        <dbReference type="EMBL" id="EJD75976.1"/>
    </source>
</evidence>
<dbReference type="EMBL" id="JH712097">
    <property type="protein sequence ID" value="EJD75976.1"/>
    <property type="molecule type" value="Genomic_DNA"/>
</dbReference>
<protein>
    <submittedName>
        <fullName evidence="1">Uncharacterized protein</fullName>
    </submittedName>
</protein>
<name>A0A1S0UKM4_LOALO</name>
<accession>A0A1S0UKM4</accession>
<reference evidence="1" key="1">
    <citation type="submission" date="2012-04" db="EMBL/GenBank/DDBJ databases">
        <title>The Genome Sequence of Loa loa.</title>
        <authorList>
            <consortium name="The Broad Institute Genome Sequencing Platform"/>
            <consortium name="Broad Institute Genome Sequencing Center for Infectious Disease"/>
            <person name="Nutman T.B."/>
            <person name="Fink D.L."/>
            <person name="Russ C."/>
            <person name="Young S."/>
            <person name="Zeng Q."/>
            <person name="Gargeya S."/>
            <person name="Alvarado L."/>
            <person name="Berlin A."/>
            <person name="Chapman S.B."/>
            <person name="Chen Z."/>
            <person name="Freedman E."/>
            <person name="Gellesch M."/>
            <person name="Goldberg J."/>
            <person name="Griggs A."/>
            <person name="Gujja S."/>
            <person name="Heilman E.R."/>
            <person name="Heiman D."/>
            <person name="Howarth C."/>
            <person name="Mehta T."/>
            <person name="Neiman D."/>
            <person name="Pearson M."/>
            <person name="Roberts A."/>
            <person name="Saif S."/>
            <person name="Shea T."/>
            <person name="Shenoy N."/>
            <person name="Sisk P."/>
            <person name="Stolte C."/>
            <person name="Sykes S."/>
            <person name="White J."/>
            <person name="Yandava C."/>
            <person name="Haas B."/>
            <person name="Henn M.R."/>
            <person name="Nusbaum C."/>
            <person name="Birren B."/>
        </authorList>
    </citation>
    <scope>NUCLEOTIDE SEQUENCE [LARGE SCALE GENOMIC DNA]</scope>
</reference>
<dbReference type="InParanoid" id="A0A1S0UKM4"/>
<gene>
    <name evidence="1" type="ORF">LOAG_16974</name>
</gene>
<dbReference type="RefSeq" id="XP_020306805.1">
    <property type="nucleotide sequence ID" value="XM_020449628.1"/>
</dbReference>
<proteinExistence type="predicted"/>